<dbReference type="EMBL" id="DRWN01000022">
    <property type="protein sequence ID" value="HHK68023.1"/>
    <property type="molecule type" value="Genomic_DNA"/>
</dbReference>
<dbReference type="PANTHER" id="PTHR45772:SF9">
    <property type="entry name" value="CONSERVED COMPONENT OF ABC TRANSPORTER FOR NATURAL AMINO ACIDS"/>
    <property type="match status" value="1"/>
</dbReference>
<dbReference type="InterPro" id="IPR003439">
    <property type="entry name" value="ABC_transporter-like_ATP-bd"/>
</dbReference>
<dbReference type="GO" id="GO:0005886">
    <property type="term" value="C:plasma membrane"/>
    <property type="evidence" value="ECO:0007669"/>
    <property type="project" value="TreeGrafter"/>
</dbReference>
<dbReference type="GO" id="GO:0005524">
    <property type="term" value="F:ATP binding"/>
    <property type="evidence" value="ECO:0007669"/>
    <property type="project" value="UniProtKB-KW"/>
</dbReference>
<evidence type="ECO:0000259" key="4">
    <source>
        <dbReference type="PROSITE" id="PS50893"/>
    </source>
</evidence>
<gene>
    <name evidence="5" type="ORF">ENM11_02560</name>
</gene>
<dbReference type="SUPFAM" id="SSF52540">
    <property type="entry name" value="P-loop containing nucleoside triphosphate hydrolases"/>
    <property type="match status" value="1"/>
</dbReference>
<evidence type="ECO:0000313" key="5">
    <source>
        <dbReference type="EMBL" id="HHK68023.1"/>
    </source>
</evidence>
<dbReference type="InterPro" id="IPR051120">
    <property type="entry name" value="ABC_AA/LPS_Transport"/>
</dbReference>
<dbReference type="InterPro" id="IPR032823">
    <property type="entry name" value="BCA_ABC_TP_C"/>
</dbReference>
<proteinExistence type="predicted"/>
<organism evidence="5">
    <name type="scientific">Caldiarchaeum subterraneum</name>
    <dbReference type="NCBI Taxonomy" id="311458"/>
    <lineage>
        <taxon>Archaea</taxon>
        <taxon>Nitrososphaerota</taxon>
        <taxon>Candidatus Caldarchaeales</taxon>
        <taxon>Candidatus Caldarchaeaceae</taxon>
        <taxon>Candidatus Caldarchaeum</taxon>
    </lineage>
</organism>
<protein>
    <submittedName>
        <fullName evidence="5">ABC transporter ATP-binding protein</fullName>
    </submittedName>
</protein>
<dbReference type="Pfam" id="PF00005">
    <property type="entry name" value="ABC_tran"/>
    <property type="match status" value="1"/>
</dbReference>
<dbReference type="CDD" id="cd03219">
    <property type="entry name" value="ABC_Mj1267_LivG_branched"/>
    <property type="match status" value="1"/>
</dbReference>
<dbReference type="Gene3D" id="3.40.50.300">
    <property type="entry name" value="P-loop containing nucleotide triphosphate hydrolases"/>
    <property type="match status" value="1"/>
</dbReference>
<dbReference type="PANTHER" id="PTHR45772">
    <property type="entry name" value="CONSERVED COMPONENT OF ABC TRANSPORTER FOR NATURAL AMINO ACIDS-RELATED"/>
    <property type="match status" value="1"/>
</dbReference>
<dbReference type="AlphaFoldDB" id="A0A7C5LF49"/>
<keyword evidence="2" id="KW-0547">Nucleotide-binding</keyword>
<dbReference type="InterPro" id="IPR027417">
    <property type="entry name" value="P-loop_NTPase"/>
</dbReference>
<dbReference type="Pfam" id="PF12399">
    <property type="entry name" value="BCA_ABC_TP_C"/>
    <property type="match status" value="1"/>
</dbReference>
<keyword evidence="3 5" id="KW-0067">ATP-binding</keyword>
<sequence>MKKFGEFVAVNKVSLVFEEGERTAMIGPNGAGKSTYINVVSGQLAADGGSVFLNGRDITKAPAHERVKMGLNRTFQIPSVFRSLTVKENLTVASSRSKQGIQDFREIVDELGLSPYMNVKAGQLPYGLMKILELGMAILSKPTILLLDEPTAGLNVGEKERIVSLLQRLPANMSVLIVEHDMDVVFTFSRRVVVMHKGEVIADGPPEKIAADEKVREVYLG</sequence>
<evidence type="ECO:0000256" key="2">
    <source>
        <dbReference type="ARBA" id="ARBA00022741"/>
    </source>
</evidence>
<accession>A0A7C5LF49</accession>
<evidence type="ECO:0000256" key="1">
    <source>
        <dbReference type="ARBA" id="ARBA00022448"/>
    </source>
</evidence>
<keyword evidence="1" id="KW-0813">Transport</keyword>
<name>A0A7C5LF49_CALS0</name>
<dbReference type="SMART" id="SM00382">
    <property type="entry name" value="AAA"/>
    <property type="match status" value="1"/>
</dbReference>
<dbReference type="InterPro" id="IPR003593">
    <property type="entry name" value="AAA+_ATPase"/>
</dbReference>
<dbReference type="PROSITE" id="PS50893">
    <property type="entry name" value="ABC_TRANSPORTER_2"/>
    <property type="match status" value="1"/>
</dbReference>
<feature type="domain" description="ABC transporter" evidence="4">
    <location>
        <begin position="1"/>
        <end position="218"/>
    </location>
</feature>
<dbReference type="GO" id="GO:0016887">
    <property type="term" value="F:ATP hydrolysis activity"/>
    <property type="evidence" value="ECO:0007669"/>
    <property type="project" value="InterPro"/>
</dbReference>
<reference evidence="5" key="1">
    <citation type="journal article" date="2020" name="mSystems">
        <title>Genome- and Community-Level Interaction Insights into Carbon Utilization and Element Cycling Functions of Hydrothermarchaeota in Hydrothermal Sediment.</title>
        <authorList>
            <person name="Zhou Z."/>
            <person name="Liu Y."/>
            <person name="Xu W."/>
            <person name="Pan J."/>
            <person name="Luo Z.H."/>
            <person name="Li M."/>
        </authorList>
    </citation>
    <scope>NUCLEOTIDE SEQUENCE [LARGE SCALE GENOMIC DNA]</scope>
    <source>
        <strain evidence="5">SpSt-1056</strain>
    </source>
</reference>
<comment type="caution">
    <text evidence="5">The sequence shown here is derived from an EMBL/GenBank/DDBJ whole genome shotgun (WGS) entry which is preliminary data.</text>
</comment>
<evidence type="ECO:0000256" key="3">
    <source>
        <dbReference type="ARBA" id="ARBA00022840"/>
    </source>
</evidence>